<dbReference type="InterPro" id="IPR010636">
    <property type="entry name" value="Class_II_hydrophobin"/>
</dbReference>
<reference evidence="4 5" key="1">
    <citation type="submission" date="2018-01" db="EMBL/GenBank/DDBJ databases">
        <title>Harnessing the power of phylogenomics to disentangle the directionality and signatures of interkingdom host jumping in the parasitic fungal genus Tolypocladium.</title>
        <authorList>
            <person name="Quandt C.A."/>
            <person name="Patterson W."/>
            <person name="Spatafora J.W."/>
        </authorList>
    </citation>
    <scope>NUCLEOTIDE SEQUENCE [LARGE SCALE GENOMIC DNA]</scope>
    <source>
        <strain evidence="4 5">NRBC 100945</strain>
    </source>
</reference>
<comment type="similarity">
    <text evidence="2">Belongs to the cerato-ulmin hydrophobin family.</text>
</comment>
<dbReference type="Pfam" id="PF06766">
    <property type="entry name" value="Hydrophobin_2"/>
    <property type="match status" value="1"/>
</dbReference>
<dbReference type="OrthoDB" id="4500971at2759"/>
<name>A0A2S4L6Z6_9HYPO</name>
<dbReference type="STRING" id="94208.A0A2S4L6Z6"/>
<dbReference type="Proteomes" id="UP000237481">
    <property type="component" value="Unassembled WGS sequence"/>
</dbReference>
<accession>A0A2S4L6Z6</accession>
<sequence length="162" mass="17089">MTISCHFHNKAVGAVLVSPIDGYKCHPSSLMDNLSSSLSSISRIFQDLHSKPATRSHSVTTRTTKPVKMQFFTFAALFAATAVAAPTNVGPDVCGSGVLNNNLRCCDTDILGVLSINCVVPNQVPINAIDFQRICAKMGQSPKCCALPVAGQALVCNKPVGV</sequence>
<comment type="subcellular location">
    <subcellularLocation>
        <location evidence="1">Cell envelope</location>
    </subcellularLocation>
</comment>
<evidence type="ECO:0000313" key="5">
    <source>
        <dbReference type="Proteomes" id="UP000237481"/>
    </source>
</evidence>
<evidence type="ECO:0000256" key="1">
    <source>
        <dbReference type="ARBA" id="ARBA00004196"/>
    </source>
</evidence>
<organism evidence="4 5">
    <name type="scientific">Tolypocladium paradoxum</name>
    <dbReference type="NCBI Taxonomy" id="94208"/>
    <lineage>
        <taxon>Eukaryota</taxon>
        <taxon>Fungi</taxon>
        <taxon>Dikarya</taxon>
        <taxon>Ascomycota</taxon>
        <taxon>Pezizomycotina</taxon>
        <taxon>Sordariomycetes</taxon>
        <taxon>Hypocreomycetidae</taxon>
        <taxon>Hypocreales</taxon>
        <taxon>Ophiocordycipitaceae</taxon>
        <taxon>Tolypocladium</taxon>
    </lineage>
</organism>
<comment type="caution">
    <text evidence="4">The sequence shown here is derived from an EMBL/GenBank/DDBJ whole genome shotgun (WGS) entry which is preliminary data.</text>
</comment>
<evidence type="ECO:0000256" key="3">
    <source>
        <dbReference type="ARBA" id="ARBA00023157"/>
    </source>
</evidence>
<keyword evidence="3" id="KW-1015">Disulfide bond</keyword>
<protein>
    <submittedName>
        <fullName evidence="4">Hydrophobin</fullName>
    </submittedName>
</protein>
<dbReference type="CDD" id="cd23508">
    <property type="entry name" value="hydrophobin_II"/>
    <property type="match status" value="1"/>
</dbReference>
<dbReference type="InterPro" id="IPR036686">
    <property type="entry name" value="Class_II_Hydrophobin_sf"/>
</dbReference>
<gene>
    <name evidence="4" type="ORF">TPAR_01580</name>
</gene>
<dbReference type="GO" id="GO:0005576">
    <property type="term" value="C:extracellular region"/>
    <property type="evidence" value="ECO:0007669"/>
    <property type="project" value="InterPro"/>
</dbReference>
<dbReference type="EMBL" id="PKSG01000161">
    <property type="protein sequence ID" value="POR38209.1"/>
    <property type="molecule type" value="Genomic_DNA"/>
</dbReference>
<evidence type="ECO:0000313" key="4">
    <source>
        <dbReference type="EMBL" id="POR38209.1"/>
    </source>
</evidence>
<keyword evidence="5" id="KW-1185">Reference proteome</keyword>
<dbReference type="PANTHER" id="PTHR42341">
    <property type="entry name" value="HYDROPHOBIN"/>
    <property type="match status" value="1"/>
</dbReference>
<proteinExistence type="inferred from homology"/>
<evidence type="ECO:0000256" key="2">
    <source>
        <dbReference type="ARBA" id="ARBA00009576"/>
    </source>
</evidence>
<dbReference type="SUPFAM" id="SSF101751">
    <property type="entry name" value="Hydrophobin II, HfbII"/>
    <property type="match status" value="1"/>
</dbReference>
<dbReference type="PANTHER" id="PTHR42341:SF1">
    <property type="entry name" value="HYDROPHOBIN"/>
    <property type="match status" value="1"/>
</dbReference>
<dbReference type="AlphaFoldDB" id="A0A2S4L6Z6"/>
<dbReference type="Gene3D" id="3.20.120.10">
    <property type="entry name" value="Hydrophobin"/>
    <property type="match status" value="1"/>
</dbReference>